<dbReference type="InterPro" id="IPR037185">
    <property type="entry name" value="EmrE-like"/>
</dbReference>
<dbReference type="RefSeq" id="WP_353897859.1">
    <property type="nucleotide sequence ID" value="NZ_JBEVCJ010000043.1"/>
</dbReference>
<reference evidence="7 8" key="1">
    <citation type="submission" date="2024-06" db="EMBL/GenBank/DDBJ databases">
        <authorList>
            <person name="Li F."/>
        </authorList>
    </citation>
    <scope>NUCLEOTIDE SEQUENCE [LARGE SCALE GENOMIC DNA]</scope>
    <source>
        <strain evidence="7 8">GXAS 311</strain>
    </source>
</reference>
<feature type="transmembrane region" description="Helical" evidence="5">
    <location>
        <begin position="123"/>
        <end position="141"/>
    </location>
</feature>
<gene>
    <name evidence="7" type="ORF">ABVT43_19195</name>
</gene>
<comment type="caution">
    <text evidence="7">The sequence shown here is derived from an EMBL/GenBank/DDBJ whole genome shotgun (WGS) entry which is preliminary data.</text>
</comment>
<feature type="transmembrane region" description="Helical" evidence="5">
    <location>
        <begin position="207"/>
        <end position="228"/>
    </location>
</feature>
<evidence type="ECO:0000256" key="5">
    <source>
        <dbReference type="SAM" id="Phobius"/>
    </source>
</evidence>
<keyword evidence="3 5" id="KW-1133">Transmembrane helix</keyword>
<dbReference type="Pfam" id="PF00892">
    <property type="entry name" value="EamA"/>
    <property type="match status" value="2"/>
</dbReference>
<feature type="transmembrane region" description="Helical" evidence="5">
    <location>
        <begin position="180"/>
        <end position="201"/>
    </location>
</feature>
<evidence type="ECO:0000256" key="2">
    <source>
        <dbReference type="ARBA" id="ARBA00022692"/>
    </source>
</evidence>
<keyword evidence="4 5" id="KW-0472">Membrane</keyword>
<dbReference type="PANTHER" id="PTHR32322">
    <property type="entry name" value="INNER MEMBRANE TRANSPORTER"/>
    <property type="match status" value="1"/>
</dbReference>
<dbReference type="InterPro" id="IPR000620">
    <property type="entry name" value="EamA_dom"/>
</dbReference>
<comment type="subcellular location">
    <subcellularLocation>
        <location evidence="1">Membrane</location>
        <topology evidence="1">Multi-pass membrane protein</topology>
    </subcellularLocation>
</comment>
<proteinExistence type="predicted"/>
<evidence type="ECO:0000259" key="6">
    <source>
        <dbReference type="Pfam" id="PF00892"/>
    </source>
</evidence>
<evidence type="ECO:0000256" key="1">
    <source>
        <dbReference type="ARBA" id="ARBA00004141"/>
    </source>
</evidence>
<feature type="transmembrane region" description="Helical" evidence="5">
    <location>
        <begin position="99"/>
        <end position="116"/>
    </location>
</feature>
<protein>
    <submittedName>
        <fullName evidence="7">DMT family transporter</fullName>
    </submittedName>
</protein>
<dbReference type="PANTHER" id="PTHR32322:SF9">
    <property type="entry name" value="AMINO-ACID METABOLITE EFFLUX PUMP-RELATED"/>
    <property type="match status" value="1"/>
</dbReference>
<feature type="transmembrane region" description="Helical" evidence="5">
    <location>
        <begin position="263"/>
        <end position="286"/>
    </location>
</feature>
<feature type="domain" description="EamA" evidence="6">
    <location>
        <begin position="150"/>
        <end position="280"/>
    </location>
</feature>
<keyword evidence="2 5" id="KW-0812">Transmembrane</keyword>
<dbReference type="Proteomes" id="UP001548189">
    <property type="component" value="Unassembled WGS sequence"/>
</dbReference>
<evidence type="ECO:0000256" key="4">
    <source>
        <dbReference type="ARBA" id="ARBA00023136"/>
    </source>
</evidence>
<dbReference type="InterPro" id="IPR050638">
    <property type="entry name" value="AA-Vitamin_Transporters"/>
</dbReference>
<evidence type="ECO:0000313" key="7">
    <source>
        <dbReference type="EMBL" id="MET1257275.1"/>
    </source>
</evidence>
<accession>A0ABV2BZD5</accession>
<feature type="transmembrane region" description="Helical" evidence="5">
    <location>
        <begin position="44"/>
        <end position="61"/>
    </location>
</feature>
<name>A0ABV2BZD5_9GAMM</name>
<dbReference type="EMBL" id="JBEVCJ010000043">
    <property type="protein sequence ID" value="MET1257275.1"/>
    <property type="molecule type" value="Genomic_DNA"/>
</dbReference>
<feature type="transmembrane region" description="Helical" evidence="5">
    <location>
        <begin position="147"/>
        <end position="168"/>
    </location>
</feature>
<evidence type="ECO:0000256" key="3">
    <source>
        <dbReference type="ARBA" id="ARBA00022989"/>
    </source>
</evidence>
<feature type="domain" description="EamA" evidence="6">
    <location>
        <begin position="11"/>
        <end position="140"/>
    </location>
</feature>
<feature type="transmembrane region" description="Helical" evidence="5">
    <location>
        <begin position="240"/>
        <end position="257"/>
    </location>
</feature>
<organism evidence="7 8">
    <name type="scientific">Aliikangiella maris</name>
    <dbReference type="NCBI Taxonomy" id="3162458"/>
    <lineage>
        <taxon>Bacteria</taxon>
        <taxon>Pseudomonadati</taxon>
        <taxon>Pseudomonadota</taxon>
        <taxon>Gammaproteobacteria</taxon>
        <taxon>Oceanospirillales</taxon>
        <taxon>Pleioneaceae</taxon>
        <taxon>Aliikangiella</taxon>
    </lineage>
</organism>
<feature type="transmembrane region" description="Helical" evidence="5">
    <location>
        <begin position="73"/>
        <end position="93"/>
    </location>
</feature>
<keyword evidence="8" id="KW-1185">Reference proteome</keyword>
<evidence type="ECO:0000313" key="8">
    <source>
        <dbReference type="Proteomes" id="UP001548189"/>
    </source>
</evidence>
<dbReference type="SUPFAM" id="SSF103481">
    <property type="entry name" value="Multidrug resistance efflux transporter EmrE"/>
    <property type="match status" value="2"/>
</dbReference>
<sequence>MSASISGSVKIIVVTFFALVAFAANSILCRLALGEEKIDPASFTAIRLASGALVLLLLVISQQPRTFSFWGSWQSSIMLFIYAVCFSFAYVSLDTATGALILFGTVQMTMLLFSYFKGVRLHRIEWSGVVLAFAGLVYLMLPGAQFPGWKGTVLMILSGIAWGFYSLWGRDSVQALKDTAFNFIRTLPFVVILALVFYSQATISIDGAIYAVLSGAIASGVGYAIWYVALAELSTTQSAVVQLFVPVLAALGGVIILDEAVTLRLLIAGTMILGGILFVVLGRYYLAQAKLKR</sequence>